<dbReference type="InterPro" id="IPR010039">
    <property type="entry name" value="EcbF_BcbF"/>
</dbReference>
<protein>
    <submittedName>
        <fullName evidence="1">Capsule biosynthesis phosphatase</fullName>
    </submittedName>
</protein>
<reference evidence="1 2" key="2">
    <citation type="journal article" date="2009" name="Nat. Biotechnol.">
        <title>Improved genome annotation for Zymomonas mobilis.</title>
        <authorList>
            <person name="Yang S."/>
            <person name="Pappas K.M."/>
            <person name="Hauser L.J."/>
            <person name="Land M.L."/>
            <person name="Chen G.L."/>
            <person name="Hurst G.B."/>
            <person name="Pan C."/>
            <person name="Kouvelis V.N."/>
            <person name="Typas M.A."/>
            <person name="Pelletier D.A."/>
            <person name="Klingeman D.M."/>
            <person name="Chang Y.J."/>
            <person name="Samatova N.F."/>
            <person name="Brown S.D."/>
        </authorList>
    </citation>
    <scope>NUCLEOTIDE SEQUENCE [LARGE SCALE GENOMIC DNA]</scope>
    <source>
        <strain evidence="2">ATCC 31821 / ZM4 / CP4</strain>
    </source>
</reference>
<dbReference type="KEGG" id="zmo:ZMO2017"/>
<reference evidence="1 2" key="1">
    <citation type="journal article" date="2005" name="Nat. Biotechnol.">
        <title>The genome sequence of the ethanologenic bacterium Zymomonas mobilis ZM4.</title>
        <authorList>
            <person name="Seo J.S."/>
            <person name="Chong H."/>
            <person name="Park H.S."/>
            <person name="Yoon K.O."/>
            <person name="Jung C."/>
            <person name="Kim J.J."/>
            <person name="Hong J.H."/>
            <person name="Kim H."/>
            <person name="Kim J.H."/>
            <person name="Kil J.I."/>
            <person name="Park C.J."/>
            <person name="Oh H.M."/>
            <person name="Lee J.S."/>
            <person name="Jin S.J."/>
            <person name="Um H.W."/>
            <person name="Lee H.J."/>
            <person name="Oh S.J."/>
            <person name="Kim J.Y."/>
            <person name="Kang H.L."/>
            <person name="Lee S.Y."/>
            <person name="Lee K.J."/>
            <person name="Kang H.S."/>
        </authorList>
    </citation>
    <scope>NUCLEOTIDE SEQUENCE [LARGE SCALE GENOMIC DNA]</scope>
    <source>
        <strain evidence="2">ATCC 31821 / ZM4 / CP4</strain>
    </source>
</reference>
<accession>D2N0W9</accession>
<dbReference type="InterPro" id="IPR036412">
    <property type="entry name" value="HAD-like_sf"/>
</dbReference>
<keyword evidence="2" id="KW-1185">Reference proteome</keyword>
<dbReference type="InterPro" id="IPR023214">
    <property type="entry name" value="HAD_sf"/>
</dbReference>
<dbReference type="NCBIfam" id="TIGR01689">
    <property type="entry name" value="EcbF-BcbF"/>
    <property type="match status" value="1"/>
</dbReference>
<proteinExistence type="predicted"/>
<dbReference type="HOGENOM" id="CLU_142258_0_0_5"/>
<dbReference type="Proteomes" id="UP000001173">
    <property type="component" value="Chromosome"/>
</dbReference>
<dbReference type="eggNOG" id="COG0561">
    <property type="taxonomic scope" value="Bacteria"/>
</dbReference>
<name>D2N0W9_ZYMMO</name>
<organism evidence="1 2">
    <name type="scientific">Zymomonas mobilis subsp. mobilis (strain ATCC 31821 / ZM4 / CP4)</name>
    <dbReference type="NCBI Taxonomy" id="264203"/>
    <lineage>
        <taxon>Bacteria</taxon>
        <taxon>Pseudomonadati</taxon>
        <taxon>Pseudomonadota</taxon>
        <taxon>Alphaproteobacteria</taxon>
        <taxon>Sphingomonadales</taxon>
        <taxon>Zymomonadaceae</taxon>
        <taxon>Zymomonas</taxon>
    </lineage>
</organism>
<dbReference type="AlphaFoldDB" id="D2N0W9"/>
<dbReference type="Gene3D" id="3.40.50.1000">
    <property type="entry name" value="HAD superfamily/HAD-like"/>
    <property type="match status" value="1"/>
</dbReference>
<evidence type="ECO:0000313" key="1">
    <source>
        <dbReference type="EMBL" id="ADB28971.1"/>
    </source>
</evidence>
<dbReference type="SUPFAM" id="SSF56784">
    <property type="entry name" value="HAD-like"/>
    <property type="match status" value="1"/>
</dbReference>
<dbReference type="RefSeq" id="WP_011241100.1">
    <property type="nucleotide sequence ID" value="NC_006526.2"/>
</dbReference>
<dbReference type="EMBL" id="AE008692">
    <property type="protein sequence ID" value="ADB28971.1"/>
    <property type="molecule type" value="Genomic_DNA"/>
</dbReference>
<dbReference type="STRING" id="264203.ZMO2017"/>
<sequence>MKRLVVDLDNTLTKYNPDLSYADKEPNLPLVEKLREYKSQGFEILIQTARNMRTYNGSVGKINANTLPVILEWLKKHDVPYDEIYVGKPWCGNDGFYIDDRAIRPSEFLNFSLDEINQLIETHL</sequence>
<evidence type="ECO:0000313" key="2">
    <source>
        <dbReference type="Proteomes" id="UP000001173"/>
    </source>
</evidence>
<gene>
    <name evidence="1" type="ordered locus">ZMO2017</name>
</gene>